<keyword evidence="2" id="KW-0808">Transferase</keyword>
<dbReference type="EC" id="2.4.-.-" evidence="2"/>
<proteinExistence type="predicted"/>
<evidence type="ECO:0000313" key="3">
    <source>
        <dbReference type="Proteomes" id="UP001476950"/>
    </source>
</evidence>
<comment type="caution">
    <text evidence="2">The sequence shown here is derived from an EMBL/GenBank/DDBJ whole genome shotgun (WGS) entry which is preliminary data.</text>
</comment>
<dbReference type="InterPro" id="IPR055259">
    <property type="entry name" value="YkvP/CgeB_Glyco_trans-like"/>
</dbReference>
<keyword evidence="3" id="KW-1185">Reference proteome</keyword>
<evidence type="ECO:0000259" key="1">
    <source>
        <dbReference type="Pfam" id="PF13524"/>
    </source>
</evidence>
<keyword evidence="2" id="KW-0328">Glycosyltransferase</keyword>
<dbReference type="GO" id="GO:0016757">
    <property type="term" value="F:glycosyltransferase activity"/>
    <property type="evidence" value="ECO:0007669"/>
    <property type="project" value="UniProtKB-KW"/>
</dbReference>
<dbReference type="Proteomes" id="UP001476950">
    <property type="component" value="Unassembled WGS sequence"/>
</dbReference>
<dbReference type="Pfam" id="PF13524">
    <property type="entry name" value="Glyco_trans_1_2"/>
    <property type="match status" value="1"/>
</dbReference>
<reference evidence="2 3" key="1">
    <citation type="submission" date="2022-04" db="EMBL/GenBank/DDBJ databases">
        <title>Positive selection, recombination, and allopatry shape intraspecific diversity of widespread and dominant cyanobacteria.</title>
        <authorList>
            <person name="Wei J."/>
            <person name="Shu W."/>
            <person name="Hu C."/>
        </authorList>
    </citation>
    <scope>NUCLEOTIDE SEQUENCE [LARGE SCALE GENOMIC DNA]</scope>
    <source>
        <strain evidence="2 3">AS-A4</strain>
    </source>
</reference>
<evidence type="ECO:0000313" key="2">
    <source>
        <dbReference type="EMBL" id="MEP1057256.1"/>
    </source>
</evidence>
<protein>
    <submittedName>
        <fullName evidence="2">Glycosyltransferase</fullName>
        <ecNumber evidence="2">2.4.-.-</ecNumber>
    </submittedName>
</protein>
<dbReference type="EMBL" id="JAMPLM010000001">
    <property type="protein sequence ID" value="MEP1057256.1"/>
    <property type="molecule type" value="Genomic_DNA"/>
</dbReference>
<dbReference type="RefSeq" id="WP_190454253.1">
    <property type="nucleotide sequence ID" value="NZ_JAMPLM010000001.1"/>
</dbReference>
<sequence length="405" mass="46916">MTTVYQAYWSKFYSKRPGLGNQSYATQKEALDYDGFGWADFWSHALTPLGYEVMEIIANIEPLQKAWALENSVIFTEENWLLEIVLAQVKQFQPSVLFPDDFYTFTADWLVALKQSCPSIKLTIGWCGAPYQDTKIFRAHDLVLSCIPEFVEKFRNAGHWSEHINHAFEPRLLKRLPQIEDPEINISFVGQIVRSNQYHLQRKLILEQLVEQFPVQVYSPTFDMSWKAELRHQLKTSAQRLLTVFRHGGIPESWLRKVPKIGKLVGSTEQVSLNLSQQLRAAIRPAVFGLQMYQTLQNSKITFNSHIDVSPHSASNMRLFEATGSGTCLLTDWKKNIQTVFEPDYEVVTYKSLEECIEKVRWLLENPEKRKAIARAGQNRTLEYHTFIQRAIQLDELIKEGIQKK</sequence>
<organism evidence="2 3">
    <name type="scientific">Stenomitos frigidus AS-A4</name>
    <dbReference type="NCBI Taxonomy" id="2933935"/>
    <lineage>
        <taxon>Bacteria</taxon>
        <taxon>Bacillati</taxon>
        <taxon>Cyanobacteriota</taxon>
        <taxon>Cyanophyceae</taxon>
        <taxon>Leptolyngbyales</taxon>
        <taxon>Leptolyngbyaceae</taxon>
        <taxon>Stenomitos</taxon>
    </lineage>
</organism>
<name>A0ABV0KDV0_9CYAN</name>
<gene>
    <name evidence="2" type="ORF">NDI38_02330</name>
</gene>
<feature type="domain" description="Spore protein YkvP/CgeB glycosyl transferase-like" evidence="1">
    <location>
        <begin position="275"/>
        <end position="394"/>
    </location>
</feature>
<accession>A0ABV0KDV0</accession>